<evidence type="ECO:0000313" key="3">
    <source>
        <dbReference type="Proteomes" id="UP000295783"/>
    </source>
</evidence>
<comment type="caution">
    <text evidence="2">The sequence shown here is derived from an EMBL/GenBank/DDBJ whole genome shotgun (WGS) entry which is preliminary data.</text>
</comment>
<gene>
    <name evidence="2" type="ORF">A8950_3491</name>
</gene>
<sequence>MKTQTLASLVFFLLATPAALSQELTQAGSLVVLTSQAIQRGAGYDTELRITQPSCVQGTLAEPIGTTSMAGVIQSQTTSVYAVSTKVEMIRRMSGGHSVSWGELLKFTNSDVSEFSINEYDANVVIEVNITMGSRSIEDVNIKPAWEKRLNQGPEGQSAFRRACGNQFVWTEFYEGRVLAVLSFSTRSKDHRTKTENEVIAGLNKLNIHLPNVSTESSDDLRKILSTSQMRYFVVVQGGTRPIVQVNSIQEMFSAFQEAVETMVSSPRIGRVELRPYTIAQNYPDTKNPVALYDTQTKNRDRASRRYQEIDQAIASILFILSHPNQFAEHDRIELTEALKEMQAVANAYYDYLAGDTNCLQDVLKCGPLPADIAAIPDLPQRLESSLAGCEVRRSNACGPELYVEAVTNACPIATYITRADPQCVGPDGSDPQPIYQYARGPECGVELHKSGECLILNPNYRNTNQYGEPLHNVACKPGTINIVPYSRDPNDFNSINTFLAECTRIADGVHFKHRAPFAQYEQSACRHPDFGVELYTNCRSPMHPVESWPVCSKPEWGGATFQSCRSEKHGVELFKECNVRVGANGADTVCVAE</sequence>
<dbReference type="AlphaFoldDB" id="A0A4V3DDV7"/>
<feature type="signal peptide" evidence="1">
    <location>
        <begin position="1"/>
        <end position="21"/>
    </location>
</feature>
<name>A0A4V3DDV7_9PROT</name>
<keyword evidence="1" id="KW-0732">Signal</keyword>
<dbReference type="RefSeq" id="WP_133614940.1">
    <property type="nucleotide sequence ID" value="NZ_SNYW01000013.1"/>
</dbReference>
<keyword evidence="3" id="KW-1185">Reference proteome</keyword>
<dbReference type="OrthoDB" id="9393130at2"/>
<organism evidence="2 3">
    <name type="scientific">Dongia mobilis</name>
    <dbReference type="NCBI Taxonomy" id="578943"/>
    <lineage>
        <taxon>Bacteria</taxon>
        <taxon>Pseudomonadati</taxon>
        <taxon>Pseudomonadota</taxon>
        <taxon>Alphaproteobacteria</taxon>
        <taxon>Rhodospirillales</taxon>
        <taxon>Dongiaceae</taxon>
        <taxon>Dongia</taxon>
    </lineage>
</organism>
<feature type="chain" id="PRO_5020383202" evidence="1">
    <location>
        <begin position="22"/>
        <end position="594"/>
    </location>
</feature>
<dbReference type="Proteomes" id="UP000295783">
    <property type="component" value="Unassembled WGS sequence"/>
</dbReference>
<evidence type="ECO:0000256" key="1">
    <source>
        <dbReference type="SAM" id="SignalP"/>
    </source>
</evidence>
<dbReference type="EMBL" id="SNYW01000013">
    <property type="protein sequence ID" value="TDQ78441.1"/>
    <property type="molecule type" value="Genomic_DNA"/>
</dbReference>
<reference evidence="2 3" key="1">
    <citation type="submission" date="2019-03" db="EMBL/GenBank/DDBJ databases">
        <title>Genomic Encyclopedia of Type Strains, Phase III (KMG-III): the genomes of soil and plant-associated and newly described type strains.</title>
        <authorList>
            <person name="Whitman W."/>
        </authorList>
    </citation>
    <scope>NUCLEOTIDE SEQUENCE [LARGE SCALE GENOMIC DNA]</scope>
    <source>
        <strain evidence="2 3">CGMCC 1.7660</strain>
    </source>
</reference>
<accession>A0A4V3DDV7</accession>
<proteinExistence type="predicted"/>
<evidence type="ECO:0000313" key="2">
    <source>
        <dbReference type="EMBL" id="TDQ78441.1"/>
    </source>
</evidence>
<protein>
    <submittedName>
        <fullName evidence="2">Uncharacterized protein</fullName>
    </submittedName>
</protein>